<protein>
    <recommendedName>
        <fullName evidence="11">FAS1 domain-containing protein</fullName>
    </recommendedName>
</protein>
<dbReference type="Proteomes" id="UP000436088">
    <property type="component" value="Unassembled WGS sequence"/>
</dbReference>
<dbReference type="PROSITE" id="PS50213">
    <property type="entry name" value="FAS1"/>
    <property type="match status" value="1"/>
</dbReference>
<dbReference type="PANTHER" id="PTHR32382">
    <property type="entry name" value="FASCICLIN-LIKE ARABINOGALACTAN PROTEIN"/>
    <property type="match status" value="1"/>
</dbReference>
<keyword evidence="6" id="KW-0325">Glycoprotein</keyword>
<organism evidence="12 13">
    <name type="scientific">Hibiscus syriacus</name>
    <name type="common">Rose of Sharon</name>
    <dbReference type="NCBI Taxonomy" id="106335"/>
    <lineage>
        <taxon>Eukaryota</taxon>
        <taxon>Viridiplantae</taxon>
        <taxon>Streptophyta</taxon>
        <taxon>Embryophyta</taxon>
        <taxon>Tracheophyta</taxon>
        <taxon>Spermatophyta</taxon>
        <taxon>Magnoliopsida</taxon>
        <taxon>eudicotyledons</taxon>
        <taxon>Gunneridae</taxon>
        <taxon>Pentapetalae</taxon>
        <taxon>rosids</taxon>
        <taxon>malvids</taxon>
        <taxon>Malvales</taxon>
        <taxon>Malvaceae</taxon>
        <taxon>Malvoideae</taxon>
        <taxon>Hibiscus</taxon>
    </lineage>
</organism>
<reference evidence="12" key="1">
    <citation type="submission" date="2019-09" db="EMBL/GenBank/DDBJ databases">
        <title>Draft genome information of white flower Hibiscus syriacus.</title>
        <authorList>
            <person name="Kim Y.-M."/>
        </authorList>
    </citation>
    <scope>NUCLEOTIDE SEQUENCE [LARGE SCALE GENOMIC DNA]</scope>
    <source>
        <strain evidence="12">YM2019G1</strain>
    </source>
</reference>
<dbReference type="InterPro" id="IPR033254">
    <property type="entry name" value="Plant_FLA"/>
</dbReference>
<feature type="domain" description="FAS1" evidence="11">
    <location>
        <begin position="21"/>
        <end position="143"/>
    </location>
</feature>
<feature type="compositionally biased region" description="Pro residues" evidence="9">
    <location>
        <begin position="164"/>
        <end position="194"/>
    </location>
</feature>
<keyword evidence="7" id="KW-0472">Membrane</keyword>
<keyword evidence="3" id="KW-1003">Cell membrane</keyword>
<feature type="compositionally biased region" description="Low complexity" evidence="9">
    <location>
        <begin position="288"/>
        <end position="306"/>
    </location>
</feature>
<dbReference type="AlphaFoldDB" id="A0A6A3AW05"/>
<dbReference type="PANTHER" id="PTHR32382:SF87">
    <property type="entry name" value="FASCICLIN-LIKE ARABINOGALACTAN PROTEIN 14"/>
    <property type="match status" value="1"/>
</dbReference>
<keyword evidence="6" id="KW-0654">Proteoglycan</keyword>
<evidence type="ECO:0000256" key="6">
    <source>
        <dbReference type="ARBA" id="ARBA00022974"/>
    </source>
</evidence>
<comment type="similarity">
    <text evidence="2">Belongs to the fasciclin-like AGP family.</text>
</comment>
<evidence type="ECO:0000256" key="10">
    <source>
        <dbReference type="SAM" id="SignalP"/>
    </source>
</evidence>
<keyword evidence="8" id="KW-0449">Lipoprotein</keyword>
<dbReference type="GO" id="GO:0098552">
    <property type="term" value="C:side of membrane"/>
    <property type="evidence" value="ECO:0007669"/>
    <property type="project" value="UniProtKB-KW"/>
</dbReference>
<keyword evidence="13" id="KW-1185">Reference proteome</keyword>
<evidence type="ECO:0000256" key="1">
    <source>
        <dbReference type="ARBA" id="ARBA00004609"/>
    </source>
</evidence>
<keyword evidence="4" id="KW-0336">GPI-anchor</keyword>
<feature type="compositionally biased region" description="Pro residues" evidence="9">
    <location>
        <begin position="247"/>
        <end position="287"/>
    </location>
</feature>
<evidence type="ECO:0000259" key="11">
    <source>
        <dbReference type="PROSITE" id="PS50213"/>
    </source>
</evidence>
<feature type="signal peptide" evidence="10">
    <location>
        <begin position="1"/>
        <end position="21"/>
    </location>
</feature>
<evidence type="ECO:0000256" key="3">
    <source>
        <dbReference type="ARBA" id="ARBA00022475"/>
    </source>
</evidence>
<comment type="subcellular location">
    <subcellularLocation>
        <location evidence="1">Cell membrane</location>
        <topology evidence="1">Lipid-anchor</topology>
        <topology evidence="1">GPI-anchor</topology>
    </subcellularLocation>
</comment>
<proteinExistence type="inferred from homology"/>
<dbReference type="SUPFAM" id="SSF82153">
    <property type="entry name" value="FAS1 domain"/>
    <property type="match status" value="1"/>
</dbReference>
<evidence type="ECO:0000313" key="13">
    <source>
        <dbReference type="Proteomes" id="UP000436088"/>
    </source>
</evidence>
<name>A0A6A3AW05_HIBSY</name>
<sequence>MSTSQPVTFFFFLVILSTAHGFNITEILQPFPHFSIFNSRLSGTGLAAEINDMISVTVLVVADDQLRSFNYLAEDEVRKILSFHVVYGYYDQTRLKALTARTILPTVYQGSTLTANYDGNGAVSFRSADSGPEMDVKLLGTVEAQPHSISVLQIASTIRLGGPPSAPPQQVPSLHPPPDTDPYPYHYPTPPPAPTLSEPSTNKTSKAPGASPRRRRKTKPSNNGPSSSKTKSSNNARSTPNAEPSNNAPPPSNANPSNNPPPPPKVKPSTSAPPPSQSRPSINPPSEAPSKSNSSSTTPSVVAPTEDYSDEDDNVQPSAASPPKPSSNTPPPAPATTVHAPTPAKSTAPESISSGNYLAAILMILIAARFLFNIV</sequence>
<gene>
    <name evidence="12" type="ORF">F3Y22_tig00110365pilonHSYRG00109</name>
</gene>
<evidence type="ECO:0000256" key="4">
    <source>
        <dbReference type="ARBA" id="ARBA00022622"/>
    </source>
</evidence>
<dbReference type="Pfam" id="PF02469">
    <property type="entry name" value="Fasciclin"/>
    <property type="match status" value="1"/>
</dbReference>
<evidence type="ECO:0000256" key="9">
    <source>
        <dbReference type="SAM" id="MobiDB-lite"/>
    </source>
</evidence>
<feature type="chain" id="PRO_5025656034" description="FAS1 domain-containing protein" evidence="10">
    <location>
        <begin position="22"/>
        <end position="375"/>
    </location>
</feature>
<feature type="compositionally biased region" description="Polar residues" evidence="9">
    <location>
        <begin position="220"/>
        <end position="237"/>
    </location>
</feature>
<keyword evidence="5 10" id="KW-0732">Signal</keyword>
<evidence type="ECO:0000256" key="8">
    <source>
        <dbReference type="ARBA" id="ARBA00023288"/>
    </source>
</evidence>
<accession>A0A6A3AW05</accession>
<dbReference type="GO" id="GO:0005886">
    <property type="term" value="C:plasma membrane"/>
    <property type="evidence" value="ECO:0007669"/>
    <property type="project" value="UniProtKB-SubCell"/>
</dbReference>
<feature type="compositionally biased region" description="Pro residues" evidence="9">
    <location>
        <begin position="320"/>
        <end position="334"/>
    </location>
</feature>
<dbReference type="InterPro" id="IPR000782">
    <property type="entry name" value="FAS1_domain"/>
</dbReference>
<dbReference type="Gene3D" id="2.30.180.10">
    <property type="entry name" value="FAS1 domain"/>
    <property type="match status" value="1"/>
</dbReference>
<evidence type="ECO:0000256" key="5">
    <source>
        <dbReference type="ARBA" id="ARBA00022729"/>
    </source>
</evidence>
<evidence type="ECO:0000256" key="7">
    <source>
        <dbReference type="ARBA" id="ARBA00023136"/>
    </source>
</evidence>
<feature type="region of interest" description="Disordered" evidence="9">
    <location>
        <begin position="160"/>
        <end position="351"/>
    </location>
</feature>
<dbReference type="PRINTS" id="PR01217">
    <property type="entry name" value="PRICHEXTENSN"/>
</dbReference>
<dbReference type="EMBL" id="VEPZ02000952">
    <property type="protein sequence ID" value="KAE8707973.1"/>
    <property type="molecule type" value="Genomic_DNA"/>
</dbReference>
<evidence type="ECO:0000256" key="2">
    <source>
        <dbReference type="ARBA" id="ARBA00007843"/>
    </source>
</evidence>
<comment type="caution">
    <text evidence="12">The sequence shown here is derived from an EMBL/GenBank/DDBJ whole genome shotgun (WGS) entry which is preliminary data.</text>
</comment>
<dbReference type="InterPro" id="IPR036378">
    <property type="entry name" value="FAS1_dom_sf"/>
</dbReference>
<feature type="compositionally biased region" description="Low complexity" evidence="9">
    <location>
        <begin position="335"/>
        <end position="344"/>
    </location>
</feature>
<evidence type="ECO:0000313" key="12">
    <source>
        <dbReference type="EMBL" id="KAE8707973.1"/>
    </source>
</evidence>